<dbReference type="Proteomes" id="UP000184543">
    <property type="component" value="Unassembled WGS sequence"/>
</dbReference>
<keyword evidence="1" id="KW-1133">Transmembrane helix</keyword>
<accession>A0A1M6IJ98</accession>
<keyword evidence="4" id="KW-1185">Reference proteome</keyword>
<evidence type="ECO:0000259" key="2">
    <source>
        <dbReference type="Pfam" id="PF11127"/>
    </source>
</evidence>
<feature type="domain" description="Inner membrane protein YgaP-like transmembrane" evidence="2">
    <location>
        <begin position="1"/>
        <end position="66"/>
    </location>
</feature>
<dbReference type="Pfam" id="PF11127">
    <property type="entry name" value="YgaP-like_TM"/>
    <property type="match status" value="1"/>
</dbReference>
<evidence type="ECO:0000256" key="1">
    <source>
        <dbReference type="SAM" id="Phobius"/>
    </source>
</evidence>
<feature type="transmembrane region" description="Helical" evidence="1">
    <location>
        <begin position="35"/>
        <end position="57"/>
    </location>
</feature>
<proteinExistence type="predicted"/>
<feature type="transmembrane region" description="Helical" evidence="1">
    <location>
        <begin position="12"/>
        <end position="29"/>
    </location>
</feature>
<sequence>MKKNMGSTDRIVRAVIAVAIVLLYFNNVVTGTLGIVLLVLAAVFLLTAFVGFCPLYLPFGLSTCKRE</sequence>
<protein>
    <recommendedName>
        <fullName evidence="2">Inner membrane protein YgaP-like transmembrane domain-containing protein</fullName>
    </recommendedName>
</protein>
<gene>
    <name evidence="3" type="ORF">SAMN04488513_1046</name>
</gene>
<organism evidence="3 4">
    <name type="scientific">Pseudozobellia thermophila</name>
    <dbReference type="NCBI Taxonomy" id="192903"/>
    <lineage>
        <taxon>Bacteria</taxon>
        <taxon>Pseudomonadati</taxon>
        <taxon>Bacteroidota</taxon>
        <taxon>Flavobacteriia</taxon>
        <taxon>Flavobacteriales</taxon>
        <taxon>Flavobacteriaceae</taxon>
        <taxon>Pseudozobellia</taxon>
    </lineage>
</organism>
<dbReference type="AlphaFoldDB" id="A0A1M6IJ98"/>
<name>A0A1M6IJ98_9FLAO</name>
<keyword evidence="1" id="KW-0472">Membrane</keyword>
<evidence type="ECO:0000313" key="4">
    <source>
        <dbReference type="Proteomes" id="UP000184543"/>
    </source>
</evidence>
<dbReference type="RefSeq" id="WP_072994050.1">
    <property type="nucleotide sequence ID" value="NZ_FQYU01000004.1"/>
</dbReference>
<dbReference type="EMBL" id="FQYU01000004">
    <property type="protein sequence ID" value="SHJ34514.1"/>
    <property type="molecule type" value="Genomic_DNA"/>
</dbReference>
<keyword evidence="1" id="KW-0812">Transmembrane</keyword>
<dbReference type="InterPro" id="IPR021309">
    <property type="entry name" value="YgaP-like_TM"/>
</dbReference>
<reference evidence="4" key="1">
    <citation type="submission" date="2016-11" db="EMBL/GenBank/DDBJ databases">
        <authorList>
            <person name="Varghese N."/>
            <person name="Submissions S."/>
        </authorList>
    </citation>
    <scope>NUCLEOTIDE SEQUENCE [LARGE SCALE GENOMIC DNA]</scope>
    <source>
        <strain evidence="4">DSM 19858</strain>
    </source>
</reference>
<evidence type="ECO:0000313" key="3">
    <source>
        <dbReference type="EMBL" id="SHJ34514.1"/>
    </source>
</evidence>